<dbReference type="EMBL" id="BK016005">
    <property type="protein sequence ID" value="DAF89257.1"/>
    <property type="molecule type" value="Genomic_DNA"/>
</dbReference>
<proteinExistence type="predicted"/>
<sequence length="180" mass="19240">MAQRIVIPGFRKIETSGGGEGGTTNYDDLTNKPSINNVPLVGNLSTADLHLTDSTDTSSITLTVTNPDIKNHVPSITFAREVDSENEVKTISLSLTVGAVSGNVIGIAGTLTKEELQKLQSMKIPSTLANESYVAFFGISKTPTQYTFNLILYAQNEQGELAVVNNKTQVAIPISIKSLL</sequence>
<evidence type="ECO:0000313" key="1">
    <source>
        <dbReference type="EMBL" id="DAF89257.1"/>
    </source>
</evidence>
<accession>A0A8S5U460</accession>
<organism evidence="1">
    <name type="scientific">Siphoviridae sp. ct6GI21</name>
    <dbReference type="NCBI Taxonomy" id="2825340"/>
    <lineage>
        <taxon>Viruses</taxon>
        <taxon>Duplodnaviria</taxon>
        <taxon>Heunggongvirae</taxon>
        <taxon>Uroviricota</taxon>
        <taxon>Caudoviricetes</taxon>
    </lineage>
</organism>
<name>A0A8S5U460_9CAUD</name>
<protein>
    <submittedName>
        <fullName evidence="1">Uncharacterized protein</fullName>
    </submittedName>
</protein>
<reference evidence="1" key="1">
    <citation type="journal article" date="2021" name="Proc. Natl. Acad. Sci. U.S.A.">
        <title>A Catalog of Tens of Thousands of Viruses from Human Metagenomes Reveals Hidden Associations with Chronic Diseases.</title>
        <authorList>
            <person name="Tisza M.J."/>
            <person name="Buck C.B."/>
        </authorList>
    </citation>
    <scope>NUCLEOTIDE SEQUENCE</scope>
    <source>
        <strain evidence="1">Ct6GI21</strain>
    </source>
</reference>